<gene>
    <name evidence="3" type="ORF">GCM10022223_22760</name>
</gene>
<accession>A0ABP6ZDR3</accession>
<sequence length="330" mass="35646">MLGGTEFVGRALVDEAVGRGHEVTTLNRGTRAPEQAQVTARHGDRRQPGGLDALTGEWDVVIDTWSSDSYVVSDSVEALKDRVDRYLFVSTRSVYEFPAPVGGDESAPLVEGDPEAGRDGSEVPYGEAKRGSEMAVERVFGDRYVHVRAGLILGPWENIGRLPWWLGRVARGGDVLAPGPEDLPLQYVDARDLAIWTVSAAEKGLSGPFDLVSPPGHTTMGEFLRTCVEVTASDAVLRWAPPELIEQAGIEPWTELPVWIPPGPDHAALHLSDPAKALAAGLHNRPVAETIGDTWAWLQSVGGQAPQRPGRPQPGLDPEKEAEILRTLKS</sequence>
<dbReference type="InterPro" id="IPR036291">
    <property type="entry name" value="NAD(P)-bd_dom_sf"/>
</dbReference>
<dbReference type="Pfam" id="PF01370">
    <property type="entry name" value="Epimerase"/>
    <property type="match status" value="1"/>
</dbReference>
<keyword evidence="4" id="KW-1185">Reference proteome</keyword>
<feature type="region of interest" description="Disordered" evidence="1">
    <location>
        <begin position="301"/>
        <end position="330"/>
    </location>
</feature>
<evidence type="ECO:0000313" key="3">
    <source>
        <dbReference type="EMBL" id="GAA3606325.1"/>
    </source>
</evidence>
<proteinExistence type="predicted"/>
<feature type="domain" description="NAD-dependent epimerase/dehydratase" evidence="2">
    <location>
        <begin position="2"/>
        <end position="203"/>
    </location>
</feature>
<organism evidence="3 4">
    <name type="scientific">Kineosporia mesophila</name>
    <dbReference type="NCBI Taxonomy" id="566012"/>
    <lineage>
        <taxon>Bacteria</taxon>
        <taxon>Bacillati</taxon>
        <taxon>Actinomycetota</taxon>
        <taxon>Actinomycetes</taxon>
        <taxon>Kineosporiales</taxon>
        <taxon>Kineosporiaceae</taxon>
        <taxon>Kineosporia</taxon>
    </lineage>
</organism>
<evidence type="ECO:0000313" key="4">
    <source>
        <dbReference type="Proteomes" id="UP001501074"/>
    </source>
</evidence>
<feature type="region of interest" description="Disordered" evidence="1">
    <location>
        <begin position="26"/>
        <end position="51"/>
    </location>
</feature>
<feature type="compositionally biased region" description="Basic and acidic residues" evidence="1">
    <location>
        <begin position="317"/>
        <end position="330"/>
    </location>
</feature>
<protein>
    <submittedName>
        <fullName evidence="3">SDR family oxidoreductase</fullName>
    </submittedName>
</protein>
<dbReference type="SUPFAM" id="SSF51735">
    <property type="entry name" value="NAD(P)-binding Rossmann-fold domains"/>
    <property type="match status" value="1"/>
</dbReference>
<feature type="compositionally biased region" description="Basic and acidic residues" evidence="1">
    <location>
        <begin position="115"/>
        <end position="128"/>
    </location>
</feature>
<evidence type="ECO:0000256" key="1">
    <source>
        <dbReference type="SAM" id="MobiDB-lite"/>
    </source>
</evidence>
<dbReference type="Gene3D" id="3.40.50.720">
    <property type="entry name" value="NAD(P)-binding Rossmann-like Domain"/>
    <property type="match status" value="1"/>
</dbReference>
<dbReference type="Proteomes" id="UP001501074">
    <property type="component" value="Unassembled WGS sequence"/>
</dbReference>
<comment type="caution">
    <text evidence="3">The sequence shown here is derived from an EMBL/GenBank/DDBJ whole genome shotgun (WGS) entry which is preliminary data.</text>
</comment>
<feature type="region of interest" description="Disordered" evidence="1">
    <location>
        <begin position="103"/>
        <end position="128"/>
    </location>
</feature>
<feature type="compositionally biased region" description="Low complexity" evidence="1">
    <location>
        <begin position="302"/>
        <end position="314"/>
    </location>
</feature>
<dbReference type="InterPro" id="IPR001509">
    <property type="entry name" value="Epimerase_deHydtase"/>
</dbReference>
<name>A0ABP6ZDR3_9ACTN</name>
<dbReference type="EMBL" id="BAAAZO010000003">
    <property type="protein sequence ID" value="GAA3606325.1"/>
    <property type="molecule type" value="Genomic_DNA"/>
</dbReference>
<reference evidence="4" key="1">
    <citation type="journal article" date="2019" name="Int. J. Syst. Evol. Microbiol.">
        <title>The Global Catalogue of Microorganisms (GCM) 10K type strain sequencing project: providing services to taxonomists for standard genome sequencing and annotation.</title>
        <authorList>
            <consortium name="The Broad Institute Genomics Platform"/>
            <consortium name="The Broad Institute Genome Sequencing Center for Infectious Disease"/>
            <person name="Wu L."/>
            <person name="Ma J."/>
        </authorList>
    </citation>
    <scope>NUCLEOTIDE SEQUENCE [LARGE SCALE GENOMIC DNA]</scope>
    <source>
        <strain evidence="4">JCM 16902</strain>
    </source>
</reference>
<evidence type="ECO:0000259" key="2">
    <source>
        <dbReference type="Pfam" id="PF01370"/>
    </source>
</evidence>